<reference evidence="11" key="1">
    <citation type="journal article" date="2023" name="DNA Res.">
        <title>Chromosome-level genome assembly of Phrynocephalus forsythii using third-generation DNA sequencing and Hi-C analysis.</title>
        <authorList>
            <person name="Qi Y."/>
            <person name="Zhao W."/>
            <person name="Zhao Y."/>
            <person name="Niu C."/>
            <person name="Cao S."/>
            <person name="Zhang Y."/>
        </authorList>
    </citation>
    <scope>NUCLEOTIDE SEQUENCE</scope>
    <source>
        <tissue evidence="11">Muscle</tissue>
    </source>
</reference>
<evidence type="ECO:0000256" key="1">
    <source>
        <dbReference type="ARBA" id="ARBA00001968"/>
    </source>
</evidence>
<proteinExistence type="inferred from homology"/>
<dbReference type="GO" id="GO:0004518">
    <property type="term" value="F:nuclease activity"/>
    <property type="evidence" value="ECO:0007669"/>
    <property type="project" value="UniProtKB-KW"/>
</dbReference>
<keyword evidence="6" id="KW-0378">Hydrolase</keyword>
<dbReference type="InterPro" id="IPR044822">
    <property type="entry name" value="Myb_DNA-bind_4"/>
</dbReference>
<evidence type="ECO:0000259" key="10">
    <source>
        <dbReference type="Pfam" id="PF13837"/>
    </source>
</evidence>
<dbReference type="InterPro" id="IPR027806">
    <property type="entry name" value="HARBI1_dom"/>
</dbReference>
<dbReference type="PANTHER" id="PTHR22930">
    <property type="match status" value="1"/>
</dbReference>
<dbReference type="GO" id="GO:0016787">
    <property type="term" value="F:hydrolase activity"/>
    <property type="evidence" value="ECO:0007669"/>
    <property type="project" value="UniProtKB-KW"/>
</dbReference>
<keyword evidence="5" id="KW-0479">Metal-binding</keyword>
<accession>A0A9Q0Y1Q6</accession>
<evidence type="ECO:0000313" key="12">
    <source>
        <dbReference type="Proteomes" id="UP001142489"/>
    </source>
</evidence>
<comment type="cofactor">
    <cofactor evidence="1">
        <name>a divalent metal cation</name>
        <dbReference type="ChEBI" id="CHEBI:60240"/>
    </cofactor>
</comment>
<keyword evidence="12" id="KW-1185">Reference proteome</keyword>
<evidence type="ECO:0000256" key="5">
    <source>
        <dbReference type="ARBA" id="ARBA00022723"/>
    </source>
</evidence>
<evidence type="ECO:0000256" key="3">
    <source>
        <dbReference type="ARBA" id="ARBA00006958"/>
    </source>
</evidence>
<evidence type="ECO:0008006" key="13">
    <source>
        <dbReference type="Google" id="ProtNLM"/>
    </source>
</evidence>
<dbReference type="AlphaFoldDB" id="A0A9Q0Y1Q6"/>
<feature type="compositionally biased region" description="Basic and acidic residues" evidence="8">
    <location>
        <begin position="389"/>
        <end position="407"/>
    </location>
</feature>
<evidence type="ECO:0000256" key="6">
    <source>
        <dbReference type="ARBA" id="ARBA00022801"/>
    </source>
</evidence>
<dbReference type="Proteomes" id="UP001142489">
    <property type="component" value="Unassembled WGS sequence"/>
</dbReference>
<gene>
    <name evidence="11" type="ORF">JRQ81_011291</name>
</gene>
<evidence type="ECO:0000256" key="7">
    <source>
        <dbReference type="ARBA" id="ARBA00023242"/>
    </source>
</evidence>
<dbReference type="EMBL" id="JAPFRF010000003">
    <property type="protein sequence ID" value="KAJ7338322.1"/>
    <property type="molecule type" value="Genomic_DNA"/>
</dbReference>
<evidence type="ECO:0000256" key="2">
    <source>
        <dbReference type="ARBA" id="ARBA00004123"/>
    </source>
</evidence>
<evidence type="ECO:0000313" key="11">
    <source>
        <dbReference type="EMBL" id="KAJ7338322.1"/>
    </source>
</evidence>
<comment type="caution">
    <text evidence="11">The sequence shown here is derived from an EMBL/GenBank/DDBJ whole genome shotgun (WGS) entry which is preliminary data.</text>
</comment>
<comment type="subcellular location">
    <subcellularLocation>
        <location evidence="2">Nucleus</location>
    </subcellularLocation>
</comment>
<comment type="similarity">
    <text evidence="3">Belongs to the HARBI1 family.</text>
</comment>
<feature type="domain" description="DDE Tnp4" evidence="9">
    <location>
        <begin position="78"/>
        <end position="193"/>
    </location>
</feature>
<keyword evidence="7" id="KW-0539">Nucleus</keyword>
<protein>
    <recommendedName>
        <fullName evidence="13">DDE Tnp4 domain-containing protein</fullName>
    </recommendedName>
</protein>
<dbReference type="GO" id="GO:0005634">
    <property type="term" value="C:nucleus"/>
    <property type="evidence" value="ECO:0007669"/>
    <property type="project" value="UniProtKB-SubCell"/>
</dbReference>
<evidence type="ECO:0000256" key="4">
    <source>
        <dbReference type="ARBA" id="ARBA00022722"/>
    </source>
</evidence>
<dbReference type="Pfam" id="PF13837">
    <property type="entry name" value="Myb_DNA-bind_4"/>
    <property type="match status" value="1"/>
</dbReference>
<feature type="domain" description="Myb/SANT-like DNA-binding" evidence="10">
    <location>
        <begin position="219"/>
        <end position="284"/>
    </location>
</feature>
<dbReference type="PANTHER" id="PTHR22930:SF276">
    <property type="entry name" value="KRAB DOMAIN-CONTAINING PROTEIN"/>
    <property type="match status" value="1"/>
</dbReference>
<dbReference type="GO" id="GO:0046872">
    <property type="term" value="F:metal ion binding"/>
    <property type="evidence" value="ECO:0007669"/>
    <property type="project" value="UniProtKB-KW"/>
</dbReference>
<dbReference type="OrthoDB" id="1912480at2759"/>
<sequence>MWSAIPVEECIAIGVYFLASRSCYCTIALVFQKRTSTVASVVVEVCLAIGHTLLKEGDDIIDEENGVPPLSWICGWNVACDGDGIFFSMLAGHSSVNHDTHVFRSSMLFKKMEEGTLIPGDGAYPLCKWLMKPYAVPRNESERHYNKIFNRSRNVVEHAFGRLKARFRRLSIRMEAHIQNVNSIIASAVILHNICEKKKHIIPNVEQYVDQPTETNYLDNQERNYEILEMISSELLKIGYRRSADECWTKTKSLRKLYKQAVLHNNTSGSGRSKFIWFKKMAQIFQTDTSIHPLRTTESESATDTVAEAMEGDGDEIFTLELFKSNDYLPSASSDVSATDAVETTNYEATLNPATRLAMLRKCKQRATAAARLDNTLSGFVAWVQKNAASKEEKSNARDEEEKRFHNEVISNLK</sequence>
<evidence type="ECO:0000259" key="9">
    <source>
        <dbReference type="Pfam" id="PF13359"/>
    </source>
</evidence>
<keyword evidence="4" id="KW-0540">Nuclease</keyword>
<dbReference type="Gene3D" id="1.10.10.60">
    <property type="entry name" value="Homeodomain-like"/>
    <property type="match status" value="1"/>
</dbReference>
<feature type="region of interest" description="Disordered" evidence="8">
    <location>
        <begin position="389"/>
        <end position="414"/>
    </location>
</feature>
<dbReference type="InterPro" id="IPR045249">
    <property type="entry name" value="HARBI1-like"/>
</dbReference>
<evidence type="ECO:0000256" key="8">
    <source>
        <dbReference type="SAM" id="MobiDB-lite"/>
    </source>
</evidence>
<organism evidence="11 12">
    <name type="scientific">Phrynocephalus forsythii</name>
    <dbReference type="NCBI Taxonomy" id="171643"/>
    <lineage>
        <taxon>Eukaryota</taxon>
        <taxon>Metazoa</taxon>
        <taxon>Chordata</taxon>
        <taxon>Craniata</taxon>
        <taxon>Vertebrata</taxon>
        <taxon>Euteleostomi</taxon>
        <taxon>Lepidosauria</taxon>
        <taxon>Squamata</taxon>
        <taxon>Bifurcata</taxon>
        <taxon>Unidentata</taxon>
        <taxon>Episquamata</taxon>
        <taxon>Toxicofera</taxon>
        <taxon>Iguania</taxon>
        <taxon>Acrodonta</taxon>
        <taxon>Agamidae</taxon>
        <taxon>Agaminae</taxon>
        <taxon>Phrynocephalus</taxon>
    </lineage>
</organism>
<dbReference type="Pfam" id="PF13359">
    <property type="entry name" value="DDE_Tnp_4"/>
    <property type="match status" value="1"/>
</dbReference>
<name>A0A9Q0Y1Q6_9SAUR</name>